<dbReference type="GO" id="GO:0006508">
    <property type="term" value="P:proteolysis"/>
    <property type="evidence" value="ECO:0007669"/>
    <property type="project" value="UniProtKB-KW"/>
</dbReference>
<dbReference type="GO" id="GO:0004222">
    <property type="term" value="F:metalloendopeptidase activity"/>
    <property type="evidence" value="ECO:0007669"/>
    <property type="project" value="InterPro"/>
</dbReference>
<dbReference type="Gene3D" id="3.40.390.10">
    <property type="entry name" value="Collagenase (Catalytic Domain)"/>
    <property type="match status" value="1"/>
</dbReference>
<proteinExistence type="predicted"/>
<dbReference type="Proteomes" id="UP001304970">
    <property type="component" value="Chromosome"/>
</dbReference>
<sequence length="386" mass="43644">MKLKSVLKISFCLILIVCLLTPSVFGYVPFGCKWSDHRASIYYKSSVPSQYKTAMGNASSTWNQAGANFSYYNTSSASNANITVAFESTQQYPGIAAVTLRWLNASNRSQFDRCAITLNSSGNWTTNPGLIQFFENDVETVTLHEFGHTLGLNESYAIGSIMMTPPPFWTQRTLGNDDKNGVKYIYGVRSALKSIGLDSTLELNLNHEFNKSYGSTLNDKNLENFDDIVVITFTYQPISKEDLANNADLIVRGKVINVLPAYWNTDDGFAPSDKYGEESQKYEIYHDVVIEINEIYKGKTENKTVIFRQIGGAVDNTIRINLDSINYQKNDDVILYLYKDIENTKVSKSEFYFAYPVQGELLVLDNDTIVNSYGEKVDWVEREQYI</sequence>
<keyword evidence="8" id="KW-1185">Reference proteome</keyword>
<keyword evidence="4" id="KW-0862">Zinc</keyword>
<name>A0AA96ZXZ3_9EURY</name>
<organism evidence="7 8">
    <name type="scientific">Methanolapillus ohkumae</name>
    <dbReference type="NCBI Taxonomy" id="3028298"/>
    <lineage>
        <taxon>Archaea</taxon>
        <taxon>Methanobacteriati</taxon>
        <taxon>Methanobacteriota</taxon>
        <taxon>Stenosarchaea group</taxon>
        <taxon>Methanomicrobia</taxon>
        <taxon>Methanosarcinales</taxon>
        <taxon>Methanosarcinaceae</taxon>
        <taxon>Methanolapillus</taxon>
    </lineage>
</organism>
<evidence type="ECO:0000256" key="5">
    <source>
        <dbReference type="ARBA" id="ARBA00023049"/>
    </source>
</evidence>
<dbReference type="AlphaFoldDB" id="A0AA96ZXZ3"/>
<evidence type="ECO:0000256" key="1">
    <source>
        <dbReference type="ARBA" id="ARBA00022670"/>
    </source>
</evidence>
<dbReference type="InterPro" id="IPR006026">
    <property type="entry name" value="Peptidase_Metallo"/>
</dbReference>
<dbReference type="RefSeq" id="WP_338097555.1">
    <property type="nucleotide sequence ID" value="NZ_CP131061.1"/>
</dbReference>
<dbReference type="InterPro" id="IPR024079">
    <property type="entry name" value="MetalloPept_cat_dom_sf"/>
</dbReference>
<dbReference type="GeneID" id="89228820"/>
<evidence type="ECO:0000256" key="2">
    <source>
        <dbReference type="ARBA" id="ARBA00022723"/>
    </source>
</evidence>
<keyword evidence="3" id="KW-0378">Hydrolase</keyword>
<evidence type="ECO:0000256" key="4">
    <source>
        <dbReference type="ARBA" id="ARBA00022833"/>
    </source>
</evidence>
<accession>A0AA96ZXZ3</accession>
<dbReference type="InterPro" id="IPR021190">
    <property type="entry name" value="Pept_M10A"/>
</dbReference>
<evidence type="ECO:0000313" key="7">
    <source>
        <dbReference type="EMBL" id="WNY27592.1"/>
    </source>
</evidence>
<evidence type="ECO:0000256" key="3">
    <source>
        <dbReference type="ARBA" id="ARBA00022801"/>
    </source>
</evidence>
<dbReference type="SMART" id="SM00235">
    <property type="entry name" value="ZnMc"/>
    <property type="match status" value="1"/>
</dbReference>
<evidence type="ECO:0000259" key="6">
    <source>
        <dbReference type="SMART" id="SM00235"/>
    </source>
</evidence>
<gene>
    <name evidence="7" type="ORF">MsAm2_13940</name>
</gene>
<dbReference type="PANTHER" id="PTHR10201:SF323">
    <property type="entry name" value="MATRIX METALLOPROTEINASE-21"/>
    <property type="match status" value="1"/>
</dbReference>
<protein>
    <recommendedName>
        <fullName evidence="6">Peptidase metallopeptidase domain-containing protein</fullName>
    </recommendedName>
</protein>
<dbReference type="InterPro" id="IPR001818">
    <property type="entry name" value="Pept_M10_metallopeptidase"/>
</dbReference>
<keyword evidence="1" id="KW-0645">Protease</keyword>
<keyword evidence="2" id="KW-0479">Metal-binding</keyword>
<feature type="domain" description="Peptidase metallopeptidase" evidence="6">
    <location>
        <begin position="30"/>
        <end position="188"/>
    </location>
</feature>
<dbReference type="PRINTS" id="PR00138">
    <property type="entry name" value="MATRIXIN"/>
</dbReference>
<dbReference type="EMBL" id="CP131061">
    <property type="protein sequence ID" value="WNY27592.1"/>
    <property type="molecule type" value="Genomic_DNA"/>
</dbReference>
<evidence type="ECO:0000313" key="8">
    <source>
        <dbReference type="Proteomes" id="UP001304970"/>
    </source>
</evidence>
<reference evidence="7 8" key="1">
    <citation type="submission" date="2023-07" db="EMBL/GenBank/DDBJ databases">
        <title>Closed genome sequence of Methanosarcinaceae archaeon Am2.</title>
        <authorList>
            <person name="Poehlein A."/>
            <person name="Protasov E."/>
            <person name="Platt K."/>
            <person name="Reeh H."/>
            <person name="Daniel R."/>
            <person name="Brune A."/>
        </authorList>
    </citation>
    <scope>NUCLEOTIDE SEQUENCE [LARGE SCALE GENOMIC DNA]</scope>
    <source>
        <strain evidence="7 8">Am2</strain>
    </source>
</reference>
<dbReference type="PANTHER" id="PTHR10201">
    <property type="entry name" value="MATRIX METALLOPROTEINASE"/>
    <property type="match status" value="1"/>
</dbReference>
<dbReference type="GO" id="GO:0008270">
    <property type="term" value="F:zinc ion binding"/>
    <property type="evidence" value="ECO:0007669"/>
    <property type="project" value="InterPro"/>
</dbReference>
<dbReference type="SUPFAM" id="SSF55486">
    <property type="entry name" value="Metalloproteases ('zincins'), catalytic domain"/>
    <property type="match status" value="1"/>
</dbReference>
<dbReference type="GO" id="GO:0031012">
    <property type="term" value="C:extracellular matrix"/>
    <property type="evidence" value="ECO:0007669"/>
    <property type="project" value="InterPro"/>
</dbReference>
<keyword evidence="5" id="KW-0482">Metalloprotease</keyword>
<dbReference type="Pfam" id="PF00413">
    <property type="entry name" value="Peptidase_M10"/>
    <property type="match status" value="1"/>
</dbReference>